<proteinExistence type="predicted"/>
<accession>A0A8T2NCJ1</accession>
<sequence length="174" mass="19623">MSRAELLAGGAIGCAHAGGNEHNMQLLSDARSARAYRDELDALREKAIRVDKLESEVGRYKERLHDIEFYKARVEDRDMDRKRIEELLEENLSLEVAQKQSMDESLHLGWELEQLSKTPELTEVPQKSLGHEVNELTSSRLLKLEKENQALLRSLEELKGGAEPAEEATAADGE</sequence>
<comment type="caution">
    <text evidence="1">The sequence shown here is derived from an EMBL/GenBank/DDBJ whole genome shotgun (WGS) entry which is preliminary data.</text>
</comment>
<dbReference type="GO" id="GO:0005737">
    <property type="term" value="C:cytoplasm"/>
    <property type="evidence" value="ECO:0007669"/>
    <property type="project" value="TreeGrafter"/>
</dbReference>
<name>A0A8T2NCJ1_9TELE</name>
<protein>
    <submittedName>
        <fullName evidence="1">Uncharacterized protein</fullName>
    </submittedName>
</protein>
<dbReference type="GO" id="GO:0051959">
    <property type="term" value="F:dynein light intermediate chain binding"/>
    <property type="evidence" value="ECO:0007669"/>
    <property type="project" value="TreeGrafter"/>
</dbReference>
<dbReference type="Proteomes" id="UP000824540">
    <property type="component" value="Unassembled WGS sequence"/>
</dbReference>
<dbReference type="GO" id="GO:0030705">
    <property type="term" value="P:cytoskeleton-dependent intracellular transport"/>
    <property type="evidence" value="ECO:0007669"/>
    <property type="project" value="TreeGrafter"/>
</dbReference>
<dbReference type="GO" id="GO:0008017">
    <property type="term" value="F:microtubule binding"/>
    <property type="evidence" value="ECO:0007669"/>
    <property type="project" value="TreeGrafter"/>
</dbReference>
<dbReference type="PANTHER" id="PTHR18947:SF30">
    <property type="entry name" value="GIRDIN"/>
    <property type="match status" value="1"/>
</dbReference>
<reference evidence="1" key="1">
    <citation type="thesis" date="2021" institute="BYU ScholarsArchive" country="Provo, UT, USA">
        <title>Applications of and Algorithms for Genome Assembly and Genomic Analyses with an Emphasis on Marine Teleosts.</title>
        <authorList>
            <person name="Pickett B.D."/>
        </authorList>
    </citation>
    <scope>NUCLEOTIDE SEQUENCE</scope>
    <source>
        <strain evidence="1">HI-2016</strain>
    </source>
</reference>
<dbReference type="EMBL" id="JAFBMS010000160">
    <property type="protein sequence ID" value="KAG9334187.1"/>
    <property type="molecule type" value="Genomic_DNA"/>
</dbReference>
<keyword evidence="2" id="KW-1185">Reference proteome</keyword>
<dbReference type="GO" id="GO:0031122">
    <property type="term" value="P:cytoplasmic microtubule organization"/>
    <property type="evidence" value="ECO:0007669"/>
    <property type="project" value="TreeGrafter"/>
</dbReference>
<dbReference type="PANTHER" id="PTHR18947">
    <property type="entry name" value="HOOK PROTEINS"/>
    <property type="match status" value="1"/>
</dbReference>
<dbReference type="GO" id="GO:0005813">
    <property type="term" value="C:centrosome"/>
    <property type="evidence" value="ECO:0007669"/>
    <property type="project" value="TreeGrafter"/>
</dbReference>
<evidence type="ECO:0000313" key="2">
    <source>
        <dbReference type="Proteomes" id="UP000824540"/>
    </source>
</evidence>
<gene>
    <name evidence="1" type="ORF">JZ751_008546</name>
</gene>
<evidence type="ECO:0000313" key="1">
    <source>
        <dbReference type="EMBL" id="KAG9334187.1"/>
    </source>
</evidence>
<dbReference type="AlphaFoldDB" id="A0A8T2NCJ1"/>
<organism evidence="1 2">
    <name type="scientific">Albula glossodonta</name>
    <name type="common">roundjaw bonefish</name>
    <dbReference type="NCBI Taxonomy" id="121402"/>
    <lineage>
        <taxon>Eukaryota</taxon>
        <taxon>Metazoa</taxon>
        <taxon>Chordata</taxon>
        <taxon>Craniata</taxon>
        <taxon>Vertebrata</taxon>
        <taxon>Euteleostomi</taxon>
        <taxon>Actinopterygii</taxon>
        <taxon>Neopterygii</taxon>
        <taxon>Teleostei</taxon>
        <taxon>Albuliformes</taxon>
        <taxon>Albulidae</taxon>
        <taxon>Albula</taxon>
    </lineage>
</organism>
<dbReference type="OrthoDB" id="10254988at2759"/>